<sequence length="54" mass="5635">MPFDVARIAKIVPLGKENKGTAVLIAGLLAEGALAYIGITTPSQMPTVNGVRNR</sequence>
<dbReference type="AlphaFoldDB" id="A0A6M3XVZ5"/>
<evidence type="ECO:0000313" key="2">
    <source>
        <dbReference type="EMBL" id="QJI02027.1"/>
    </source>
</evidence>
<evidence type="ECO:0000256" key="1">
    <source>
        <dbReference type="SAM" id="Phobius"/>
    </source>
</evidence>
<accession>A0A6M3XVZ5</accession>
<keyword evidence="1" id="KW-0472">Membrane</keyword>
<reference evidence="2" key="1">
    <citation type="submission" date="2020-03" db="EMBL/GenBank/DDBJ databases">
        <title>The deep terrestrial virosphere.</title>
        <authorList>
            <person name="Holmfeldt K."/>
            <person name="Nilsson E."/>
            <person name="Simone D."/>
            <person name="Lopez-Fernandez M."/>
            <person name="Wu X."/>
            <person name="de Brujin I."/>
            <person name="Lundin D."/>
            <person name="Andersson A."/>
            <person name="Bertilsson S."/>
            <person name="Dopson M."/>
        </authorList>
    </citation>
    <scope>NUCLEOTIDE SEQUENCE</scope>
    <source>
        <strain evidence="2">TM448B02886</strain>
    </source>
</reference>
<dbReference type="EMBL" id="MT144970">
    <property type="protein sequence ID" value="QJI02027.1"/>
    <property type="molecule type" value="Genomic_DNA"/>
</dbReference>
<keyword evidence="1" id="KW-1133">Transmembrane helix</keyword>
<keyword evidence="1" id="KW-0812">Transmembrane</keyword>
<feature type="transmembrane region" description="Helical" evidence="1">
    <location>
        <begin position="21"/>
        <end position="39"/>
    </location>
</feature>
<protein>
    <submittedName>
        <fullName evidence="2">Uncharacterized protein</fullName>
    </submittedName>
</protein>
<name>A0A6M3XVZ5_9ZZZZ</name>
<organism evidence="2">
    <name type="scientific">viral metagenome</name>
    <dbReference type="NCBI Taxonomy" id="1070528"/>
    <lineage>
        <taxon>unclassified sequences</taxon>
        <taxon>metagenomes</taxon>
        <taxon>organismal metagenomes</taxon>
    </lineage>
</organism>
<proteinExistence type="predicted"/>
<gene>
    <name evidence="2" type="ORF">TM448B02886_0006</name>
</gene>